<evidence type="ECO:0000256" key="6">
    <source>
        <dbReference type="ARBA" id="ARBA00023319"/>
    </source>
</evidence>
<keyword evidence="10" id="KW-1185">Reference proteome</keyword>
<keyword evidence="6" id="KW-0393">Immunoglobulin domain</keyword>
<dbReference type="PANTHER" id="PTHR19256:SF65">
    <property type="entry name" value="T CELL RECEPTOR GAMMA CONSTANT 1-RELATED"/>
    <property type="match status" value="1"/>
</dbReference>
<dbReference type="Gene3D" id="2.60.40.10">
    <property type="entry name" value="Immunoglobulins"/>
    <property type="match status" value="1"/>
</dbReference>
<accession>A0AAD3R0L7</accession>
<comment type="subcellular location">
    <subcellularLocation>
        <location evidence="1">Membrane</location>
    </subcellularLocation>
</comment>
<feature type="chain" id="PRO_5042037427" description="Ig-like domain-containing protein" evidence="7">
    <location>
        <begin position="21"/>
        <end position="126"/>
    </location>
</feature>
<sequence length="126" mass="14159">MLFLPAAALCCLCSALVSMAADLVQDQFSLTKRVGETDTISCKGAEQCDKKQVYWYQKTETDSLRVILRIDLTDGKVNSRYGHPQRDDFKASRKSNGCELVIKEVKLTHSATYYCACWKNAAHSEK</sequence>
<keyword evidence="3" id="KW-1133">Transmembrane helix</keyword>
<dbReference type="InterPro" id="IPR007110">
    <property type="entry name" value="Ig-like_dom"/>
</dbReference>
<dbReference type="CDD" id="cd00099">
    <property type="entry name" value="IgV"/>
    <property type="match status" value="1"/>
</dbReference>
<dbReference type="Proteomes" id="UP001279410">
    <property type="component" value="Unassembled WGS sequence"/>
</dbReference>
<dbReference type="InterPro" id="IPR013106">
    <property type="entry name" value="Ig_V-set"/>
</dbReference>
<name>A0AAD3R0L7_LATJO</name>
<feature type="domain" description="Ig-like" evidence="8">
    <location>
        <begin position="35"/>
        <end position="115"/>
    </location>
</feature>
<organism evidence="9 10">
    <name type="scientific">Lates japonicus</name>
    <name type="common">Japanese lates</name>
    <dbReference type="NCBI Taxonomy" id="270547"/>
    <lineage>
        <taxon>Eukaryota</taxon>
        <taxon>Metazoa</taxon>
        <taxon>Chordata</taxon>
        <taxon>Craniata</taxon>
        <taxon>Vertebrata</taxon>
        <taxon>Euteleostomi</taxon>
        <taxon>Actinopterygii</taxon>
        <taxon>Neopterygii</taxon>
        <taxon>Teleostei</taxon>
        <taxon>Neoteleostei</taxon>
        <taxon>Acanthomorphata</taxon>
        <taxon>Carangaria</taxon>
        <taxon>Carangaria incertae sedis</taxon>
        <taxon>Centropomidae</taxon>
        <taxon>Lates</taxon>
    </lineage>
</organism>
<keyword evidence="7" id="KW-0732">Signal</keyword>
<evidence type="ECO:0000259" key="8">
    <source>
        <dbReference type="PROSITE" id="PS50835"/>
    </source>
</evidence>
<protein>
    <recommendedName>
        <fullName evidence="8">Ig-like domain-containing protein</fullName>
    </recommendedName>
</protein>
<keyword evidence="4" id="KW-0472">Membrane</keyword>
<dbReference type="InterPro" id="IPR051117">
    <property type="entry name" value="TRG_var/const_region"/>
</dbReference>
<evidence type="ECO:0000256" key="3">
    <source>
        <dbReference type="ARBA" id="ARBA00022989"/>
    </source>
</evidence>
<dbReference type="GO" id="GO:0016020">
    <property type="term" value="C:membrane"/>
    <property type="evidence" value="ECO:0007669"/>
    <property type="project" value="UniProtKB-SubCell"/>
</dbReference>
<dbReference type="PROSITE" id="PS50835">
    <property type="entry name" value="IG_LIKE"/>
    <property type="match status" value="1"/>
</dbReference>
<proteinExistence type="predicted"/>
<evidence type="ECO:0000256" key="4">
    <source>
        <dbReference type="ARBA" id="ARBA00023136"/>
    </source>
</evidence>
<dbReference type="EMBL" id="BRZM01000010">
    <property type="protein sequence ID" value="GLD50641.1"/>
    <property type="molecule type" value="Genomic_DNA"/>
</dbReference>
<dbReference type="PANTHER" id="PTHR19256">
    <property type="entry name" value="T-CELL RECEPTOR GAMMA CHAIN"/>
    <property type="match status" value="1"/>
</dbReference>
<reference evidence="9" key="1">
    <citation type="submission" date="2022-08" db="EMBL/GenBank/DDBJ databases">
        <title>Genome sequencing of akame (Lates japonicus).</title>
        <authorList>
            <person name="Hashiguchi Y."/>
            <person name="Takahashi H."/>
        </authorList>
    </citation>
    <scope>NUCLEOTIDE SEQUENCE</scope>
    <source>
        <strain evidence="9">Kochi</strain>
    </source>
</reference>
<comment type="caution">
    <text evidence="9">The sequence shown here is derived from an EMBL/GenBank/DDBJ whole genome shotgun (WGS) entry which is preliminary data.</text>
</comment>
<dbReference type="InterPro" id="IPR013783">
    <property type="entry name" value="Ig-like_fold"/>
</dbReference>
<dbReference type="InterPro" id="IPR036179">
    <property type="entry name" value="Ig-like_dom_sf"/>
</dbReference>
<keyword evidence="2" id="KW-0812">Transmembrane</keyword>
<evidence type="ECO:0000256" key="5">
    <source>
        <dbReference type="ARBA" id="ARBA00023170"/>
    </source>
</evidence>
<evidence type="ECO:0000256" key="1">
    <source>
        <dbReference type="ARBA" id="ARBA00004370"/>
    </source>
</evidence>
<evidence type="ECO:0000256" key="2">
    <source>
        <dbReference type="ARBA" id="ARBA00022692"/>
    </source>
</evidence>
<dbReference type="Pfam" id="PF07686">
    <property type="entry name" value="V-set"/>
    <property type="match status" value="1"/>
</dbReference>
<gene>
    <name evidence="9" type="ORF">AKAME5_000380500</name>
</gene>
<dbReference type="SUPFAM" id="SSF48726">
    <property type="entry name" value="Immunoglobulin"/>
    <property type="match status" value="1"/>
</dbReference>
<evidence type="ECO:0000313" key="10">
    <source>
        <dbReference type="Proteomes" id="UP001279410"/>
    </source>
</evidence>
<evidence type="ECO:0000313" key="9">
    <source>
        <dbReference type="EMBL" id="GLD50641.1"/>
    </source>
</evidence>
<feature type="signal peptide" evidence="7">
    <location>
        <begin position="1"/>
        <end position="20"/>
    </location>
</feature>
<keyword evidence="5" id="KW-0675">Receptor</keyword>
<dbReference type="AlphaFoldDB" id="A0AAD3R0L7"/>
<evidence type="ECO:0000256" key="7">
    <source>
        <dbReference type="SAM" id="SignalP"/>
    </source>
</evidence>